<keyword evidence="2" id="KW-0285">Flavoprotein</keyword>
<dbReference type="KEGG" id="uli:ETAA1_45580"/>
<evidence type="ECO:0000256" key="3">
    <source>
        <dbReference type="ARBA" id="ARBA00022723"/>
    </source>
</evidence>
<dbReference type="InterPro" id="IPR016167">
    <property type="entry name" value="FAD-bd_PCMH_sub1"/>
</dbReference>
<dbReference type="GO" id="GO:0051536">
    <property type="term" value="F:iron-sulfur cluster binding"/>
    <property type="evidence" value="ECO:0007669"/>
    <property type="project" value="UniProtKB-KW"/>
</dbReference>
<keyword evidence="6" id="KW-0408">Iron</keyword>
<dbReference type="GO" id="GO:0046872">
    <property type="term" value="F:metal ion binding"/>
    <property type="evidence" value="ECO:0007669"/>
    <property type="project" value="UniProtKB-KW"/>
</dbReference>
<dbReference type="InterPro" id="IPR036318">
    <property type="entry name" value="FAD-bd_PCMH-like_sf"/>
</dbReference>
<sequence>MPEPTQIADDLRGEFRGRLAFDAVRRMLYATDASPFQVAPFGVAFPEDAEDLAVLVRYCHEHALPLVPRGAGTGVAGESLGPGLVVDLSAEFRGILHVGADTATVEPGVVLAELNAALAKVGRRFAPDPASGASCTVGGMVATNASGGNAVRHGYTRDHVRGLGVVWDDGTRDALFSPGSPAATGLTVRTLTLVEGTAKLLRANRDLIHLARPQTPFNRCGYLLHDVLTDAGLDLPRLLCGSEGTLGFLTEATVATVPLAGGTCLALLGFPTLDAAVGAAADLHPFEPTAADLLDRRLLSLSGRGVDAVPPAVGAALLVAFEADTEREAAERAWGAVEKLKETHKLVVLAEPTCDPDGVARVRAVREAAVNGLYGIGRGPRPAAFVEDVGVPPAAVAEFLAGTQDVLKRFELSASFLVHALAGQVHTRPLIDLADPADRAKMWPVAEAVHALALALGGTVSTQHGTGIARTPWVERQYGPILPVFRELKRVFDPKNVLNPGKIIGPDPSRPAWPLRGAGQETGAGSLEPVVEGPAAPRASLLVWKETEPTAEAGKCSGCGDCRPRGGAARMCPAFTAAGLEEAAPRAMANLVRGHADLGSDDARPVVSRCVNCKMCRDECPSRVDVPRLMIEAKARRHADHGLDRVSWVLARADRLAAFASRLAPLSNAVLGNRPARWVIEKLIGLSRRRRLPSLAHQTFLRAARGERRGPVNPEAPKVAYFADTFANVFDPSVGAAAVAVLRHNGITVVVPQRQVGSGAAPLAQGDLETARELAVRNVRALADYARDGYRIVCSEPTAAMTLTQDYLLLLDDADAAAVAAATTELTTFLGGLHADGLLRTDFRPLNLELGHHVPCHLKALRGPVSGPGLLGLIPGITVQPIDVGCSGMAGPWGLAEANYDASLRAGRRMIEAFDRPGLLLGATECGSCRLQMQEGTGKRAFHPVQYLAHAYGLLPELGARLRSPLGELVSD</sequence>
<evidence type="ECO:0000256" key="4">
    <source>
        <dbReference type="ARBA" id="ARBA00022827"/>
    </source>
</evidence>
<dbReference type="Gene3D" id="3.30.465.10">
    <property type="match status" value="1"/>
</dbReference>
<evidence type="ECO:0000313" key="10">
    <source>
        <dbReference type="Proteomes" id="UP000319576"/>
    </source>
</evidence>
<reference evidence="9 10" key="1">
    <citation type="submission" date="2019-02" db="EMBL/GenBank/DDBJ databases">
        <title>Deep-cultivation of Planctomycetes and their phenomic and genomic characterization uncovers novel biology.</title>
        <authorList>
            <person name="Wiegand S."/>
            <person name="Jogler M."/>
            <person name="Boedeker C."/>
            <person name="Pinto D."/>
            <person name="Vollmers J."/>
            <person name="Rivas-Marin E."/>
            <person name="Kohn T."/>
            <person name="Peeters S.H."/>
            <person name="Heuer A."/>
            <person name="Rast P."/>
            <person name="Oberbeckmann S."/>
            <person name="Bunk B."/>
            <person name="Jeske O."/>
            <person name="Meyerdierks A."/>
            <person name="Storesund J.E."/>
            <person name="Kallscheuer N."/>
            <person name="Luecker S."/>
            <person name="Lage O.M."/>
            <person name="Pohl T."/>
            <person name="Merkel B.J."/>
            <person name="Hornburger P."/>
            <person name="Mueller R.-W."/>
            <person name="Bruemmer F."/>
            <person name="Labrenz M."/>
            <person name="Spormann A.M."/>
            <person name="Op den Camp H."/>
            <person name="Overmann J."/>
            <person name="Amann R."/>
            <person name="Jetten M.S.M."/>
            <person name="Mascher T."/>
            <person name="Medema M.H."/>
            <person name="Devos D.P."/>
            <person name="Kaster A.-K."/>
            <person name="Ovreas L."/>
            <person name="Rohde M."/>
            <person name="Galperin M.Y."/>
            <person name="Jogler C."/>
        </authorList>
    </citation>
    <scope>NUCLEOTIDE SEQUENCE [LARGE SCALE GENOMIC DNA]</scope>
    <source>
        <strain evidence="9 10">ETA_A1</strain>
    </source>
</reference>
<gene>
    <name evidence="9" type="primary">glpC_1</name>
    <name evidence="9" type="ORF">ETAA1_45580</name>
</gene>
<dbReference type="Proteomes" id="UP000319576">
    <property type="component" value="Chromosome"/>
</dbReference>
<keyword evidence="10" id="KW-1185">Reference proteome</keyword>
<dbReference type="InterPro" id="IPR016164">
    <property type="entry name" value="FAD-linked_Oxase-like_C"/>
</dbReference>
<dbReference type="GO" id="GO:1903457">
    <property type="term" value="P:lactate catabolic process"/>
    <property type="evidence" value="ECO:0007669"/>
    <property type="project" value="TreeGrafter"/>
</dbReference>
<keyword evidence="3" id="KW-0479">Metal-binding</keyword>
<comment type="cofactor">
    <cofactor evidence="1">
        <name>FAD</name>
        <dbReference type="ChEBI" id="CHEBI:57692"/>
    </cofactor>
</comment>
<evidence type="ECO:0000256" key="7">
    <source>
        <dbReference type="ARBA" id="ARBA00023014"/>
    </source>
</evidence>
<evidence type="ECO:0000256" key="5">
    <source>
        <dbReference type="ARBA" id="ARBA00023002"/>
    </source>
</evidence>
<evidence type="ECO:0000256" key="2">
    <source>
        <dbReference type="ARBA" id="ARBA00022630"/>
    </source>
</evidence>
<dbReference type="InterPro" id="IPR006094">
    <property type="entry name" value="Oxid_FAD_bind_N"/>
</dbReference>
<protein>
    <submittedName>
        <fullName evidence="9">Anaerobic glycerol-3-phosphate dehydrogenase subunit C</fullName>
    </submittedName>
</protein>
<dbReference type="GO" id="GO:0004458">
    <property type="term" value="F:D-lactate dehydrogenase (cytochrome) activity"/>
    <property type="evidence" value="ECO:0007669"/>
    <property type="project" value="TreeGrafter"/>
</dbReference>
<evidence type="ECO:0000256" key="6">
    <source>
        <dbReference type="ARBA" id="ARBA00023004"/>
    </source>
</evidence>
<dbReference type="GO" id="GO:0071949">
    <property type="term" value="F:FAD binding"/>
    <property type="evidence" value="ECO:0007669"/>
    <property type="project" value="InterPro"/>
</dbReference>
<dbReference type="PANTHER" id="PTHR11748:SF119">
    <property type="entry name" value="D-2-HYDROXYGLUTARATE DEHYDROGENASE"/>
    <property type="match status" value="1"/>
</dbReference>
<evidence type="ECO:0000313" key="9">
    <source>
        <dbReference type="EMBL" id="QDU22575.1"/>
    </source>
</evidence>
<dbReference type="Gene3D" id="3.30.43.10">
    <property type="entry name" value="Uridine Diphospho-n-acetylenolpyruvylglucosamine Reductase, domain 2"/>
    <property type="match status" value="1"/>
</dbReference>
<dbReference type="PROSITE" id="PS00198">
    <property type="entry name" value="4FE4S_FER_1"/>
    <property type="match status" value="1"/>
</dbReference>
<dbReference type="SUPFAM" id="SSF56176">
    <property type="entry name" value="FAD-binding/transporter-associated domain-like"/>
    <property type="match status" value="1"/>
</dbReference>
<accession>A0A517XYJ3</accession>
<name>A0A517XYJ3_9BACT</name>
<evidence type="ECO:0000256" key="1">
    <source>
        <dbReference type="ARBA" id="ARBA00001974"/>
    </source>
</evidence>
<organism evidence="9 10">
    <name type="scientific">Urbifossiella limnaea</name>
    <dbReference type="NCBI Taxonomy" id="2528023"/>
    <lineage>
        <taxon>Bacteria</taxon>
        <taxon>Pseudomonadati</taxon>
        <taxon>Planctomycetota</taxon>
        <taxon>Planctomycetia</taxon>
        <taxon>Gemmatales</taxon>
        <taxon>Gemmataceae</taxon>
        <taxon>Urbifossiella</taxon>
    </lineage>
</organism>
<keyword evidence="4" id="KW-0274">FAD</keyword>
<keyword evidence="5" id="KW-0560">Oxidoreductase</keyword>
<dbReference type="Pfam" id="PF02913">
    <property type="entry name" value="FAD-oxidase_C"/>
    <property type="match status" value="1"/>
</dbReference>
<dbReference type="InterPro" id="IPR016169">
    <property type="entry name" value="FAD-bd_PCMH_sub2"/>
</dbReference>
<dbReference type="Gene3D" id="1.10.45.10">
    <property type="entry name" value="Vanillyl-alcohol Oxidase, Chain A, domain 4"/>
    <property type="match status" value="1"/>
</dbReference>
<dbReference type="InterPro" id="IPR016171">
    <property type="entry name" value="Vanillyl_alc_oxidase_C-sub2"/>
</dbReference>
<proteinExistence type="predicted"/>
<dbReference type="AlphaFoldDB" id="A0A517XYJ3"/>
<feature type="domain" description="FAD-binding PCMH-type" evidence="8">
    <location>
        <begin position="36"/>
        <end position="259"/>
    </location>
</feature>
<dbReference type="SUPFAM" id="SSF46548">
    <property type="entry name" value="alpha-helical ferredoxin"/>
    <property type="match status" value="1"/>
</dbReference>
<evidence type="ECO:0000259" key="8">
    <source>
        <dbReference type="PROSITE" id="PS51387"/>
    </source>
</evidence>
<dbReference type="GO" id="GO:0008720">
    <property type="term" value="F:D-lactate dehydrogenase (NAD+) activity"/>
    <property type="evidence" value="ECO:0007669"/>
    <property type="project" value="TreeGrafter"/>
</dbReference>
<dbReference type="SUPFAM" id="SSF55103">
    <property type="entry name" value="FAD-linked oxidases, C-terminal domain"/>
    <property type="match status" value="1"/>
</dbReference>
<keyword evidence="7" id="KW-0411">Iron-sulfur</keyword>
<dbReference type="Pfam" id="PF13534">
    <property type="entry name" value="Fer4_17"/>
    <property type="match status" value="1"/>
</dbReference>
<dbReference type="PROSITE" id="PS51387">
    <property type="entry name" value="FAD_PCMH"/>
    <property type="match status" value="1"/>
</dbReference>
<dbReference type="InterPro" id="IPR004113">
    <property type="entry name" value="FAD-bd_oxidored_4_C"/>
</dbReference>
<dbReference type="PANTHER" id="PTHR11748">
    <property type="entry name" value="D-LACTATE DEHYDROGENASE"/>
    <property type="match status" value="1"/>
</dbReference>
<dbReference type="RefSeq" id="WP_202920333.1">
    <property type="nucleotide sequence ID" value="NZ_CP036273.1"/>
</dbReference>
<dbReference type="Gene3D" id="3.30.70.2740">
    <property type="match status" value="1"/>
</dbReference>
<dbReference type="EMBL" id="CP036273">
    <property type="protein sequence ID" value="QDU22575.1"/>
    <property type="molecule type" value="Genomic_DNA"/>
</dbReference>
<dbReference type="Pfam" id="PF01565">
    <property type="entry name" value="FAD_binding_4"/>
    <property type="match status" value="1"/>
</dbReference>
<dbReference type="InterPro" id="IPR016166">
    <property type="entry name" value="FAD-bd_PCMH"/>
</dbReference>
<dbReference type="InterPro" id="IPR017900">
    <property type="entry name" value="4Fe4S_Fe_S_CS"/>
</dbReference>